<dbReference type="PROSITE" id="PS50071">
    <property type="entry name" value="HOMEOBOX_2"/>
    <property type="match status" value="1"/>
</dbReference>
<keyword evidence="4 5" id="KW-0539">Nucleus</keyword>
<dbReference type="SUPFAM" id="SSF46689">
    <property type="entry name" value="Homeodomain-like"/>
    <property type="match status" value="1"/>
</dbReference>
<evidence type="ECO:0000256" key="2">
    <source>
        <dbReference type="ARBA" id="ARBA00023125"/>
    </source>
</evidence>
<protein>
    <recommendedName>
        <fullName evidence="8">Homeobox domain-containing protein</fullName>
    </recommendedName>
</protein>
<dbReference type="GO" id="GO:0005634">
    <property type="term" value="C:nucleus"/>
    <property type="evidence" value="ECO:0007669"/>
    <property type="project" value="UniProtKB-SubCell"/>
</dbReference>
<dbReference type="CDD" id="cd00086">
    <property type="entry name" value="homeodomain"/>
    <property type="match status" value="1"/>
</dbReference>
<dbReference type="PANTHER" id="PTHR24327">
    <property type="entry name" value="HOMEOBOX PROTEIN"/>
    <property type="match status" value="1"/>
</dbReference>
<evidence type="ECO:0000256" key="7">
    <source>
        <dbReference type="SAM" id="MobiDB-lite"/>
    </source>
</evidence>
<dbReference type="Gene3D" id="1.10.10.60">
    <property type="entry name" value="Homeodomain-like"/>
    <property type="match status" value="1"/>
</dbReference>
<evidence type="ECO:0000256" key="3">
    <source>
        <dbReference type="ARBA" id="ARBA00023155"/>
    </source>
</evidence>
<reference evidence="9" key="1">
    <citation type="submission" date="2023-10" db="EMBL/GenBank/DDBJ databases">
        <title>Genome assemblies of two species of porcelain crab, Petrolisthes cinctipes and Petrolisthes manimaculis (Anomura: Porcellanidae).</title>
        <authorList>
            <person name="Angst P."/>
        </authorList>
    </citation>
    <scope>NUCLEOTIDE SEQUENCE</scope>
    <source>
        <strain evidence="9">PB745_01</strain>
        <tissue evidence="9">Gill</tissue>
    </source>
</reference>
<dbReference type="InterPro" id="IPR050460">
    <property type="entry name" value="Distal-less_Homeobox_TF"/>
</dbReference>
<dbReference type="InterPro" id="IPR017970">
    <property type="entry name" value="Homeobox_CS"/>
</dbReference>
<evidence type="ECO:0000259" key="8">
    <source>
        <dbReference type="PROSITE" id="PS50071"/>
    </source>
</evidence>
<keyword evidence="3 5" id="KW-0371">Homeobox</keyword>
<dbReference type="InterPro" id="IPR000047">
    <property type="entry name" value="HTH_motif"/>
</dbReference>
<dbReference type="InterPro" id="IPR009057">
    <property type="entry name" value="Homeodomain-like_sf"/>
</dbReference>
<dbReference type="PRINTS" id="PR00031">
    <property type="entry name" value="HTHREPRESSR"/>
</dbReference>
<name>A0AAE1KR54_PETCI</name>
<evidence type="ECO:0000313" key="9">
    <source>
        <dbReference type="EMBL" id="KAK3880432.1"/>
    </source>
</evidence>
<sequence length="99" mass="11338">MYLVQQERQELADMVGLSQTQVKIWFQNRRSKYKKLTRAACERRPSPTPSHPLSPPPLHQHRGRRSIASLSVTPSVIPSHSIFLSNFPECDSLSFPLLQ</sequence>
<evidence type="ECO:0000256" key="1">
    <source>
        <dbReference type="ARBA" id="ARBA00004123"/>
    </source>
</evidence>
<feature type="domain" description="Homeobox" evidence="8">
    <location>
        <begin position="1"/>
        <end position="36"/>
    </location>
</feature>
<keyword evidence="10" id="KW-1185">Reference proteome</keyword>
<dbReference type="PROSITE" id="PS00027">
    <property type="entry name" value="HOMEOBOX_1"/>
    <property type="match status" value="1"/>
</dbReference>
<accession>A0AAE1KR54</accession>
<evidence type="ECO:0000256" key="6">
    <source>
        <dbReference type="RuleBase" id="RU000682"/>
    </source>
</evidence>
<evidence type="ECO:0000256" key="5">
    <source>
        <dbReference type="PROSITE-ProRule" id="PRU00108"/>
    </source>
</evidence>
<dbReference type="AlphaFoldDB" id="A0AAE1KR54"/>
<dbReference type="Proteomes" id="UP001286313">
    <property type="component" value="Unassembled WGS sequence"/>
</dbReference>
<dbReference type="Pfam" id="PF00046">
    <property type="entry name" value="Homeodomain"/>
    <property type="match status" value="1"/>
</dbReference>
<evidence type="ECO:0000256" key="4">
    <source>
        <dbReference type="ARBA" id="ARBA00023242"/>
    </source>
</evidence>
<dbReference type="GO" id="GO:0000981">
    <property type="term" value="F:DNA-binding transcription factor activity, RNA polymerase II-specific"/>
    <property type="evidence" value="ECO:0007669"/>
    <property type="project" value="InterPro"/>
</dbReference>
<feature type="region of interest" description="Disordered" evidence="7">
    <location>
        <begin position="39"/>
        <end position="65"/>
    </location>
</feature>
<evidence type="ECO:0000313" key="10">
    <source>
        <dbReference type="Proteomes" id="UP001286313"/>
    </source>
</evidence>
<dbReference type="EMBL" id="JAWQEG010001323">
    <property type="protein sequence ID" value="KAK3880432.1"/>
    <property type="molecule type" value="Genomic_DNA"/>
</dbReference>
<comment type="caution">
    <text evidence="9">The sequence shown here is derived from an EMBL/GenBank/DDBJ whole genome shotgun (WGS) entry which is preliminary data.</text>
</comment>
<dbReference type="SMART" id="SM00389">
    <property type="entry name" value="HOX"/>
    <property type="match status" value="1"/>
</dbReference>
<feature type="DNA-binding region" description="Homeobox" evidence="5">
    <location>
        <begin position="3"/>
        <end position="37"/>
    </location>
</feature>
<dbReference type="InterPro" id="IPR001356">
    <property type="entry name" value="HD"/>
</dbReference>
<feature type="compositionally biased region" description="Pro residues" evidence="7">
    <location>
        <begin position="46"/>
        <end position="58"/>
    </location>
</feature>
<dbReference type="PANTHER" id="PTHR24327:SF81">
    <property type="entry name" value="HOMEOTIC PROTEIN DISTAL-LESS-RELATED"/>
    <property type="match status" value="1"/>
</dbReference>
<comment type="subcellular location">
    <subcellularLocation>
        <location evidence="1 5 6">Nucleus</location>
    </subcellularLocation>
</comment>
<organism evidence="9 10">
    <name type="scientific">Petrolisthes cinctipes</name>
    <name type="common">Flat porcelain crab</name>
    <dbReference type="NCBI Taxonomy" id="88211"/>
    <lineage>
        <taxon>Eukaryota</taxon>
        <taxon>Metazoa</taxon>
        <taxon>Ecdysozoa</taxon>
        <taxon>Arthropoda</taxon>
        <taxon>Crustacea</taxon>
        <taxon>Multicrustacea</taxon>
        <taxon>Malacostraca</taxon>
        <taxon>Eumalacostraca</taxon>
        <taxon>Eucarida</taxon>
        <taxon>Decapoda</taxon>
        <taxon>Pleocyemata</taxon>
        <taxon>Anomura</taxon>
        <taxon>Galatheoidea</taxon>
        <taxon>Porcellanidae</taxon>
        <taxon>Petrolisthes</taxon>
    </lineage>
</organism>
<proteinExistence type="predicted"/>
<keyword evidence="2 5" id="KW-0238">DNA-binding</keyword>
<gene>
    <name evidence="9" type="ORF">Pcinc_015035</name>
</gene>
<dbReference type="GO" id="GO:0000978">
    <property type="term" value="F:RNA polymerase II cis-regulatory region sequence-specific DNA binding"/>
    <property type="evidence" value="ECO:0007669"/>
    <property type="project" value="TreeGrafter"/>
</dbReference>